<dbReference type="OrthoDB" id="26755at2157"/>
<gene>
    <name evidence="1" type="ordered locus">Tneu_1482</name>
</gene>
<sequence length="97" mass="11006">MYLQVARCPICGVEFRPEVKSIDDGEAEVRCPNGHVFTIHIDNDAVFDCEIRDWERFGLLPQTIQHAVLEAIQSGRIPRELRPLMTRLKDAGVVVCT</sequence>
<dbReference type="AlphaFoldDB" id="B1Y9H8"/>
<organism evidence="1 2">
    <name type="scientific">Pyrobaculum neutrophilum (strain DSM 2338 / JCM 9278 / NBRC 100436 / V24Sta)</name>
    <name type="common">Thermoproteus neutrophilus</name>
    <dbReference type="NCBI Taxonomy" id="444157"/>
    <lineage>
        <taxon>Archaea</taxon>
        <taxon>Thermoproteota</taxon>
        <taxon>Thermoprotei</taxon>
        <taxon>Thermoproteales</taxon>
        <taxon>Thermoproteaceae</taxon>
        <taxon>Pyrobaculum</taxon>
    </lineage>
</organism>
<name>B1Y9H8_PYRNV</name>
<dbReference type="STRING" id="444157.Tneu_1482"/>
<accession>B1Y9H8</accession>
<protein>
    <submittedName>
        <fullName evidence="1">Family 562 protein</fullName>
    </submittedName>
</protein>
<evidence type="ECO:0000313" key="1">
    <source>
        <dbReference type="EMBL" id="ACB40407.1"/>
    </source>
</evidence>
<proteinExistence type="predicted"/>
<dbReference type="GeneID" id="6165922"/>
<reference evidence="1" key="1">
    <citation type="submission" date="2008-03" db="EMBL/GenBank/DDBJ databases">
        <title>Complete sequence of Thermoproteus neutrophilus V24Sta.</title>
        <authorList>
            <consortium name="US DOE Joint Genome Institute"/>
            <person name="Copeland A."/>
            <person name="Lucas S."/>
            <person name="Lapidus A."/>
            <person name="Glavina del Rio T."/>
            <person name="Dalin E."/>
            <person name="Tice H."/>
            <person name="Bruce D."/>
            <person name="Goodwin L."/>
            <person name="Pitluck S."/>
            <person name="Sims D."/>
            <person name="Brettin T."/>
            <person name="Detter J.C."/>
            <person name="Han C."/>
            <person name="Kuske C.R."/>
            <person name="Schmutz J."/>
            <person name="Larimer F."/>
            <person name="Land M."/>
            <person name="Hauser L."/>
            <person name="Kyrpides N."/>
            <person name="Mikhailova N."/>
            <person name="Biddle J.F."/>
            <person name="Zhang Z."/>
            <person name="Fitz-Gibbon S.T."/>
            <person name="Lowe T.M."/>
            <person name="Saltikov C."/>
            <person name="House C.H."/>
            <person name="Richardson P."/>
        </authorList>
    </citation>
    <scope>NUCLEOTIDE SEQUENCE [LARGE SCALE GENOMIC DNA]</scope>
    <source>
        <strain evidence="1">V24Sta</strain>
    </source>
</reference>
<dbReference type="eggNOG" id="arCOG03763">
    <property type="taxonomic scope" value="Archaea"/>
</dbReference>
<dbReference type="EMBL" id="CP001014">
    <property type="protein sequence ID" value="ACB40407.1"/>
    <property type="molecule type" value="Genomic_DNA"/>
</dbReference>
<evidence type="ECO:0000313" key="2">
    <source>
        <dbReference type="Proteomes" id="UP000001694"/>
    </source>
</evidence>
<dbReference type="HOGENOM" id="CLU_180513_0_0_2"/>
<keyword evidence="2" id="KW-1185">Reference proteome</keyword>
<dbReference type="Proteomes" id="UP000001694">
    <property type="component" value="Chromosome"/>
</dbReference>
<dbReference type="RefSeq" id="WP_012350826.1">
    <property type="nucleotide sequence ID" value="NC_010525.1"/>
</dbReference>
<dbReference type="KEGG" id="tne:Tneu_1482"/>